<evidence type="ECO:0000313" key="3">
    <source>
        <dbReference type="Proteomes" id="UP001272242"/>
    </source>
</evidence>
<dbReference type="PANTHER" id="PTHR37691:SF1">
    <property type="entry name" value="BLR3518 PROTEIN"/>
    <property type="match status" value="1"/>
</dbReference>
<organism evidence="2 3">
    <name type="scientific">Gemmata algarum</name>
    <dbReference type="NCBI Taxonomy" id="2975278"/>
    <lineage>
        <taxon>Bacteria</taxon>
        <taxon>Pseudomonadati</taxon>
        <taxon>Planctomycetota</taxon>
        <taxon>Planctomycetia</taxon>
        <taxon>Gemmatales</taxon>
        <taxon>Gemmataceae</taxon>
        <taxon>Gemmata</taxon>
    </lineage>
</organism>
<keyword evidence="3" id="KW-1185">Reference proteome</keyword>
<evidence type="ECO:0000256" key="1">
    <source>
        <dbReference type="SAM" id="SignalP"/>
    </source>
</evidence>
<protein>
    <submittedName>
        <fullName evidence="2">DsrE family protein</fullName>
    </submittedName>
</protein>
<keyword evidence="1" id="KW-0732">Signal</keyword>
<sequence>MKRTCLSVAAVLCATAWAAAQPPTKPMLVFPIIPNVGGVVPLPKAAEQPRKGAKVVFDITADAKPGDVNKGLERVARLLNLYGSAGLKASDVTVAVVFHGEATKTALADAAYKTRFGTAKNPNLPVLRDLQKAGVEVFVCGQALSYKGIQEAEVEKGITVALAALTVVVNRQADGYALIPVN</sequence>
<feature type="signal peptide" evidence="1">
    <location>
        <begin position="1"/>
        <end position="20"/>
    </location>
</feature>
<dbReference type="RefSeq" id="WP_261185508.1">
    <property type="nucleotide sequence ID" value="NZ_JAXBLV010000056.1"/>
</dbReference>
<dbReference type="Proteomes" id="UP001272242">
    <property type="component" value="Unassembled WGS sequence"/>
</dbReference>
<dbReference type="PANTHER" id="PTHR37691">
    <property type="entry name" value="BLR3518 PROTEIN"/>
    <property type="match status" value="1"/>
</dbReference>
<dbReference type="EMBL" id="JAXBLV010000056">
    <property type="protein sequence ID" value="MDY3558754.1"/>
    <property type="molecule type" value="Genomic_DNA"/>
</dbReference>
<evidence type="ECO:0000313" key="2">
    <source>
        <dbReference type="EMBL" id="MDY3558754.1"/>
    </source>
</evidence>
<dbReference type="InterPro" id="IPR027396">
    <property type="entry name" value="DsrEFH-like"/>
</dbReference>
<dbReference type="SUPFAM" id="SSF75169">
    <property type="entry name" value="DsrEFH-like"/>
    <property type="match status" value="1"/>
</dbReference>
<dbReference type="Gene3D" id="3.40.1260.10">
    <property type="entry name" value="DsrEFH-like"/>
    <property type="match status" value="1"/>
</dbReference>
<dbReference type="InterPro" id="IPR003787">
    <property type="entry name" value="Sulphur_relay_DsrE/F-like"/>
</dbReference>
<reference evidence="3" key="1">
    <citation type="journal article" date="2023" name="Mar. Drugs">
        <title>Gemmata algarum, a Novel Planctomycete Isolated from an Algal Mat, Displays Antimicrobial Activity.</title>
        <authorList>
            <person name="Kumar G."/>
            <person name="Kallscheuer N."/>
            <person name="Kashif M."/>
            <person name="Ahamad S."/>
            <person name="Jagadeeshwari U."/>
            <person name="Pannikurungottu S."/>
            <person name="Haufschild T."/>
            <person name="Kabuu M."/>
            <person name="Sasikala C."/>
            <person name="Jogler C."/>
            <person name="Ramana C."/>
        </authorList>
    </citation>
    <scope>NUCLEOTIDE SEQUENCE [LARGE SCALE GENOMIC DNA]</scope>
    <source>
        <strain evidence="3">JC673</strain>
    </source>
</reference>
<dbReference type="Pfam" id="PF02635">
    <property type="entry name" value="DsrE"/>
    <property type="match status" value="1"/>
</dbReference>
<name>A0ABU5EUW4_9BACT</name>
<comment type="caution">
    <text evidence="2">The sequence shown here is derived from an EMBL/GenBank/DDBJ whole genome shotgun (WGS) entry which is preliminary data.</text>
</comment>
<proteinExistence type="predicted"/>
<feature type="chain" id="PRO_5045568365" evidence="1">
    <location>
        <begin position="21"/>
        <end position="182"/>
    </location>
</feature>
<gene>
    <name evidence="2" type="ORF">R5W23_005911</name>
</gene>
<accession>A0ABU5EUW4</accession>